<dbReference type="AlphaFoldDB" id="A0A0L0SV34"/>
<reference evidence="2" key="2">
    <citation type="submission" date="2009-11" db="EMBL/GenBank/DDBJ databases">
        <title>The Genome Sequence of Allomyces macrogynus strain ATCC 38327.</title>
        <authorList>
            <consortium name="The Broad Institute Genome Sequencing Platform"/>
            <person name="Russ C."/>
            <person name="Cuomo C."/>
            <person name="Shea T."/>
            <person name="Young S.K."/>
            <person name="Zeng Q."/>
            <person name="Koehrsen M."/>
            <person name="Haas B."/>
            <person name="Borodovsky M."/>
            <person name="Guigo R."/>
            <person name="Alvarado L."/>
            <person name="Berlin A."/>
            <person name="Borenstein D."/>
            <person name="Chen Z."/>
            <person name="Engels R."/>
            <person name="Freedman E."/>
            <person name="Gellesch M."/>
            <person name="Goldberg J."/>
            <person name="Griggs A."/>
            <person name="Gujja S."/>
            <person name="Heiman D."/>
            <person name="Hepburn T."/>
            <person name="Howarth C."/>
            <person name="Jen D."/>
            <person name="Larson L."/>
            <person name="Lewis B."/>
            <person name="Mehta T."/>
            <person name="Park D."/>
            <person name="Pearson M."/>
            <person name="Roberts A."/>
            <person name="Saif S."/>
            <person name="Shenoy N."/>
            <person name="Sisk P."/>
            <person name="Stolte C."/>
            <person name="Sykes S."/>
            <person name="Walk T."/>
            <person name="White J."/>
            <person name="Yandava C."/>
            <person name="Burger G."/>
            <person name="Gray M.W."/>
            <person name="Holland P.W.H."/>
            <person name="King N."/>
            <person name="Lang F.B.F."/>
            <person name="Roger A.J."/>
            <person name="Ruiz-Trillo I."/>
            <person name="Lander E."/>
            <person name="Nusbaum C."/>
        </authorList>
    </citation>
    <scope>NUCLEOTIDE SEQUENCE [LARGE SCALE GENOMIC DNA]</scope>
    <source>
        <strain evidence="2">ATCC 38327</strain>
    </source>
</reference>
<dbReference type="Proteomes" id="UP000054350">
    <property type="component" value="Unassembled WGS sequence"/>
</dbReference>
<sequence length="154" mass="16573">MERAGSRSACRRGVAARRSRRRIEAVCAGAGESVLESSHVSTVVSTSGAALTVGTDRDVVVVAELHLFFALLLYSTSIDAADETYSPRIISCSFSFPFRSLNIRGWPVGPWVGGASCLSSSRCPSAVQEAQVVATLVSVKRAIIVFRPTRRQRE</sequence>
<dbReference type="EMBL" id="GG745350">
    <property type="protein sequence ID" value="KNE66377.1"/>
    <property type="molecule type" value="Genomic_DNA"/>
</dbReference>
<gene>
    <name evidence="1" type="ORF">AMAG_19572</name>
</gene>
<proteinExistence type="predicted"/>
<protein>
    <submittedName>
        <fullName evidence="1">Uncharacterized protein</fullName>
    </submittedName>
</protein>
<reference evidence="1 2" key="1">
    <citation type="submission" date="2009-11" db="EMBL/GenBank/DDBJ databases">
        <title>Annotation of Allomyces macrogynus ATCC 38327.</title>
        <authorList>
            <consortium name="The Broad Institute Genome Sequencing Platform"/>
            <person name="Russ C."/>
            <person name="Cuomo C."/>
            <person name="Burger G."/>
            <person name="Gray M.W."/>
            <person name="Holland P.W.H."/>
            <person name="King N."/>
            <person name="Lang F.B.F."/>
            <person name="Roger A.J."/>
            <person name="Ruiz-Trillo I."/>
            <person name="Young S.K."/>
            <person name="Zeng Q."/>
            <person name="Gargeya S."/>
            <person name="Fitzgerald M."/>
            <person name="Haas B."/>
            <person name="Abouelleil A."/>
            <person name="Alvarado L."/>
            <person name="Arachchi H.M."/>
            <person name="Berlin A."/>
            <person name="Chapman S.B."/>
            <person name="Gearin G."/>
            <person name="Goldberg J."/>
            <person name="Griggs A."/>
            <person name="Gujja S."/>
            <person name="Hansen M."/>
            <person name="Heiman D."/>
            <person name="Howarth C."/>
            <person name="Larimer J."/>
            <person name="Lui A."/>
            <person name="MacDonald P.J.P."/>
            <person name="McCowen C."/>
            <person name="Montmayeur A."/>
            <person name="Murphy C."/>
            <person name="Neiman D."/>
            <person name="Pearson M."/>
            <person name="Priest M."/>
            <person name="Roberts A."/>
            <person name="Saif S."/>
            <person name="Shea T."/>
            <person name="Sisk P."/>
            <person name="Stolte C."/>
            <person name="Sykes S."/>
            <person name="Wortman J."/>
            <person name="Nusbaum C."/>
            <person name="Birren B."/>
        </authorList>
    </citation>
    <scope>NUCLEOTIDE SEQUENCE [LARGE SCALE GENOMIC DNA]</scope>
    <source>
        <strain evidence="1 2">ATCC 38327</strain>
    </source>
</reference>
<evidence type="ECO:0000313" key="2">
    <source>
        <dbReference type="Proteomes" id="UP000054350"/>
    </source>
</evidence>
<accession>A0A0L0SV34</accession>
<organism evidence="1 2">
    <name type="scientific">Allomyces macrogynus (strain ATCC 38327)</name>
    <name type="common">Allomyces javanicus var. macrogynus</name>
    <dbReference type="NCBI Taxonomy" id="578462"/>
    <lineage>
        <taxon>Eukaryota</taxon>
        <taxon>Fungi</taxon>
        <taxon>Fungi incertae sedis</taxon>
        <taxon>Blastocladiomycota</taxon>
        <taxon>Blastocladiomycetes</taxon>
        <taxon>Blastocladiales</taxon>
        <taxon>Blastocladiaceae</taxon>
        <taxon>Allomyces</taxon>
    </lineage>
</organism>
<dbReference type="VEuPathDB" id="FungiDB:AMAG_19572"/>
<evidence type="ECO:0000313" key="1">
    <source>
        <dbReference type="EMBL" id="KNE66377.1"/>
    </source>
</evidence>
<name>A0A0L0SV34_ALLM3</name>
<keyword evidence="2" id="KW-1185">Reference proteome</keyword>